<dbReference type="Gene3D" id="2.40.50.100">
    <property type="match status" value="1"/>
</dbReference>
<name>A0A372MGV2_9SPIR</name>
<keyword evidence="1" id="KW-0092">Biotin</keyword>
<dbReference type="AlphaFoldDB" id="A0A372MGV2"/>
<keyword evidence="5" id="KW-1185">Reference proteome</keyword>
<dbReference type="InterPro" id="IPR013785">
    <property type="entry name" value="Aldolase_TIM"/>
</dbReference>
<dbReference type="InterPro" id="IPR001882">
    <property type="entry name" value="Biotin_BS"/>
</dbReference>
<dbReference type="PANTHER" id="PTHR43778:SF2">
    <property type="entry name" value="PYRUVATE CARBOXYLASE, MITOCHONDRIAL"/>
    <property type="match status" value="1"/>
</dbReference>
<reference evidence="5" key="1">
    <citation type="submission" date="2018-08" db="EMBL/GenBank/DDBJ databases">
        <authorList>
            <person name="Grouzdev D.S."/>
            <person name="Krutkina M.S."/>
        </authorList>
    </citation>
    <scope>NUCLEOTIDE SEQUENCE [LARGE SCALE GENOMIC DNA]</scope>
    <source>
        <strain evidence="5">4-11</strain>
    </source>
</reference>
<dbReference type="GO" id="GO:0004736">
    <property type="term" value="F:pyruvate carboxylase activity"/>
    <property type="evidence" value="ECO:0007669"/>
    <property type="project" value="TreeGrafter"/>
</dbReference>
<evidence type="ECO:0000256" key="1">
    <source>
        <dbReference type="ARBA" id="ARBA00023267"/>
    </source>
</evidence>
<reference evidence="4 5" key="2">
    <citation type="submission" date="2018-09" db="EMBL/GenBank/DDBJ databases">
        <title>Genome of Sphaerochaeta halotolerans strain 4-11.</title>
        <authorList>
            <person name="Nazina T.N."/>
            <person name="Sokolova D.S."/>
        </authorList>
    </citation>
    <scope>NUCLEOTIDE SEQUENCE [LARGE SCALE GENOMIC DNA]</scope>
    <source>
        <strain evidence="4 5">4-11</strain>
    </source>
</reference>
<feature type="domain" description="Lipoyl-binding" evidence="2">
    <location>
        <begin position="542"/>
        <end position="611"/>
    </location>
</feature>
<sequence length="611" mass="66772">MKKKVNFMCTAFRDGFQSVYGARVFTKDFMPAVAAAKEAGINHFEAGGGARFQSLYFYTNEDAFAMMDEFRRVAGDDADLQTLSRGVNVVGLDSQPRDVIDLHAKLFKKHGISTIRNFDALNDVNNLIDSGKSIVDAGLRHEVVVTMMSLPPNTEGAHDPDFYEATLKQIMDAGIEFQSVCFKDASGTSTPAYVYETIKRARKLLGKDMNLVFHTHDTAGVSIQQYVSAIEAGANQVDLSMSPVSGGTCQPDIITMWHALRHTDYDLGIDIKKIREAEAVFRDCMKDYIIPPEAMTVSPEIPFSPLPGGALTANTQMLRDNNMMDKFPAIVEAMAETVAKGGFGTSVTPVSQFYFQQAFNNVMFGPWKKIAEGYGKMVLGYFGKTPVEPDAEVVKICAEQMKMEPTTKKVVDINDADPKKGVKVAKEMLEKEGLPLTDENIFIAASCKEKGILYLTGKAQVNGIYKVDREEEAAKKKGEYTVTVNGKAYGVKLTKNSAMVNGNEYPLNVAFGIDENAIETTKDTAGSAPVASDASAAASHEAVSVYAPMPGLILRLDVKEGQQVKKNQVLLIMEAMKMENEIYAPCDGVVTKIAVSQGQQMQSDDELLVIS</sequence>
<dbReference type="GO" id="GO:0006094">
    <property type="term" value="P:gluconeogenesis"/>
    <property type="evidence" value="ECO:0007669"/>
    <property type="project" value="TreeGrafter"/>
</dbReference>
<evidence type="ECO:0000259" key="2">
    <source>
        <dbReference type="PROSITE" id="PS50968"/>
    </source>
</evidence>
<dbReference type="InterPro" id="IPR000891">
    <property type="entry name" value="PYR_CT"/>
</dbReference>
<dbReference type="SUPFAM" id="SSF89000">
    <property type="entry name" value="post-HMGL domain-like"/>
    <property type="match status" value="1"/>
</dbReference>
<dbReference type="GO" id="GO:0005737">
    <property type="term" value="C:cytoplasm"/>
    <property type="evidence" value="ECO:0007669"/>
    <property type="project" value="TreeGrafter"/>
</dbReference>
<dbReference type="PROSITE" id="PS50968">
    <property type="entry name" value="BIOTINYL_LIPOYL"/>
    <property type="match status" value="1"/>
</dbReference>
<gene>
    <name evidence="4" type="ORF">DYP60_09355</name>
</gene>
<evidence type="ECO:0000313" key="5">
    <source>
        <dbReference type="Proteomes" id="UP000264002"/>
    </source>
</evidence>
<dbReference type="InterPro" id="IPR055268">
    <property type="entry name" value="PCB-like"/>
</dbReference>
<dbReference type="PROSITE" id="PS00188">
    <property type="entry name" value="BIOTIN"/>
    <property type="match status" value="1"/>
</dbReference>
<dbReference type="CDD" id="cd07937">
    <property type="entry name" value="DRE_TIM_PC_TC_5S"/>
    <property type="match status" value="1"/>
</dbReference>
<dbReference type="EMBL" id="QUWK01000009">
    <property type="protein sequence ID" value="RFU94400.1"/>
    <property type="molecule type" value="Genomic_DNA"/>
</dbReference>
<proteinExistence type="predicted"/>
<dbReference type="InterPro" id="IPR003379">
    <property type="entry name" value="Carboxylase_cons_dom"/>
</dbReference>
<dbReference type="SUPFAM" id="SSF51230">
    <property type="entry name" value="Single hybrid motif"/>
    <property type="match status" value="1"/>
</dbReference>
<protein>
    <submittedName>
        <fullName evidence="4">Biotin/lipoyl-binding protein</fullName>
    </submittedName>
</protein>
<dbReference type="Pfam" id="PF00682">
    <property type="entry name" value="HMGL-like"/>
    <property type="match status" value="1"/>
</dbReference>
<dbReference type="Proteomes" id="UP000264002">
    <property type="component" value="Unassembled WGS sequence"/>
</dbReference>
<dbReference type="FunFam" id="2.40.50.100:FF:000003">
    <property type="entry name" value="Acetyl-CoA carboxylase biotin carboxyl carrier protein"/>
    <property type="match status" value="1"/>
</dbReference>
<dbReference type="InterPro" id="IPR011053">
    <property type="entry name" value="Single_hybrid_motif"/>
</dbReference>
<organism evidence="4 5">
    <name type="scientific">Sphaerochaeta halotolerans</name>
    <dbReference type="NCBI Taxonomy" id="2293840"/>
    <lineage>
        <taxon>Bacteria</taxon>
        <taxon>Pseudomonadati</taxon>
        <taxon>Spirochaetota</taxon>
        <taxon>Spirochaetia</taxon>
        <taxon>Spirochaetales</taxon>
        <taxon>Sphaerochaetaceae</taxon>
        <taxon>Sphaerochaeta</taxon>
    </lineage>
</organism>
<accession>A0A372MGV2</accession>
<dbReference type="Gene3D" id="3.20.20.70">
    <property type="entry name" value="Aldolase class I"/>
    <property type="match status" value="1"/>
</dbReference>
<dbReference type="PROSITE" id="PS50991">
    <property type="entry name" value="PYR_CT"/>
    <property type="match status" value="1"/>
</dbReference>
<dbReference type="Pfam" id="PF02436">
    <property type="entry name" value="PYC_OADA"/>
    <property type="match status" value="1"/>
</dbReference>
<dbReference type="RefSeq" id="WP_117330739.1">
    <property type="nucleotide sequence ID" value="NZ_QUWK01000009.1"/>
</dbReference>
<dbReference type="Pfam" id="PF00364">
    <property type="entry name" value="Biotin_lipoyl"/>
    <property type="match status" value="1"/>
</dbReference>
<comment type="caution">
    <text evidence="4">The sequence shown here is derived from an EMBL/GenBank/DDBJ whole genome shotgun (WGS) entry which is preliminary data.</text>
</comment>
<evidence type="ECO:0000313" key="4">
    <source>
        <dbReference type="EMBL" id="RFU94400.1"/>
    </source>
</evidence>
<dbReference type="PANTHER" id="PTHR43778">
    <property type="entry name" value="PYRUVATE CARBOXYLASE"/>
    <property type="match status" value="1"/>
</dbReference>
<dbReference type="InterPro" id="IPR000089">
    <property type="entry name" value="Biotin_lipoyl"/>
</dbReference>
<evidence type="ECO:0000259" key="3">
    <source>
        <dbReference type="PROSITE" id="PS50991"/>
    </source>
</evidence>
<dbReference type="CDD" id="cd06850">
    <property type="entry name" value="biotinyl_domain"/>
    <property type="match status" value="1"/>
</dbReference>
<dbReference type="SUPFAM" id="SSF51569">
    <property type="entry name" value="Aldolase"/>
    <property type="match status" value="1"/>
</dbReference>
<feature type="domain" description="Pyruvate carboxyltransferase" evidence="3">
    <location>
        <begin position="5"/>
        <end position="275"/>
    </location>
</feature>